<dbReference type="OMA" id="ANAHWDI"/>
<evidence type="ECO:0000313" key="8">
    <source>
        <dbReference type="Proteomes" id="UP000007015"/>
    </source>
</evidence>
<dbReference type="PROSITE" id="PS50966">
    <property type="entry name" value="ZF_SWIM"/>
    <property type="match status" value="1"/>
</dbReference>
<dbReference type="Proteomes" id="UP000007015">
    <property type="component" value="Chromosome 4"/>
</dbReference>
<dbReference type="InterPro" id="IPR006564">
    <property type="entry name" value="Znf_PMZ"/>
</dbReference>
<keyword evidence="1" id="KW-0479">Metal-binding</keyword>
<dbReference type="Pfam" id="PF03108">
    <property type="entry name" value="DBD_Tnp_Mut"/>
    <property type="match status" value="1"/>
</dbReference>
<evidence type="ECO:0000256" key="3">
    <source>
        <dbReference type="ARBA" id="ARBA00022833"/>
    </source>
</evidence>
<proteinExistence type="predicted"/>
<keyword evidence="3" id="KW-0862">Zinc</keyword>
<feature type="compositionally biased region" description="Acidic residues" evidence="5">
    <location>
        <begin position="130"/>
        <end position="157"/>
    </location>
</feature>
<feature type="compositionally biased region" description="Basic and acidic residues" evidence="5">
    <location>
        <begin position="191"/>
        <end position="212"/>
    </location>
</feature>
<keyword evidence="2 4" id="KW-0863">Zinc-finger</keyword>
<dbReference type="InterPro" id="IPR007527">
    <property type="entry name" value="Znf_SWIM"/>
</dbReference>
<evidence type="ECO:0000313" key="7">
    <source>
        <dbReference type="EMBL" id="EEC77121.1"/>
    </source>
</evidence>
<keyword evidence="8" id="KW-1185">Reference proteome</keyword>
<evidence type="ECO:0000256" key="5">
    <source>
        <dbReference type="SAM" id="MobiDB-lite"/>
    </source>
</evidence>
<name>B8AT21_ORYSI</name>
<dbReference type="InterPro" id="IPR018289">
    <property type="entry name" value="MULE_transposase_dom"/>
</dbReference>
<dbReference type="AlphaFoldDB" id="B8AT21"/>
<feature type="domain" description="SWIM-type" evidence="6">
    <location>
        <begin position="685"/>
        <end position="717"/>
    </location>
</feature>
<dbReference type="PANTHER" id="PTHR31973">
    <property type="entry name" value="POLYPROTEIN, PUTATIVE-RELATED"/>
    <property type="match status" value="1"/>
</dbReference>
<dbReference type="SMART" id="SM00575">
    <property type="entry name" value="ZnF_PMZ"/>
    <property type="match status" value="1"/>
</dbReference>
<dbReference type="InterPro" id="IPR004332">
    <property type="entry name" value="Transposase_MuDR"/>
</dbReference>
<dbReference type="PANTHER" id="PTHR31973:SF187">
    <property type="entry name" value="MUTATOR TRANSPOSASE MUDRA PROTEIN"/>
    <property type="match status" value="1"/>
</dbReference>
<evidence type="ECO:0000259" key="6">
    <source>
        <dbReference type="PROSITE" id="PS50966"/>
    </source>
</evidence>
<dbReference type="Pfam" id="PF04434">
    <property type="entry name" value="SWIM"/>
    <property type="match status" value="1"/>
</dbReference>
<sequence>MTFSGAGARALQDLVPRCSRRRMAEEIWTLRVFKHDRGNGANIVVRRLHRQNISYANLQEIMKEESYRTCDDMFFSCGGSYSVGSLRKIEGETHATDMVEETRNTRKVDLHLFDNVESSFYELQVCSDSEQGDDEGQYSEESDDECDEEGEDGYEEGNDMHGGQSGYNIFVPEQESMDMIVLSDADEPNSSDERVKKSIPNDKRGKRLEAHLSDPPSEDGGMSALDEPTDEENLPPPGKKRRSKCIRVRRVYFDEKNNMDQSQLCEGMCFSDATQFRRALQTWHIVQGRDYRYLKNNSDRIKVKCKQEVIPCSFHMLASQTGSEKTFQLRQMVEHTCPATNDTSRVNSTWLSKNYIEQFRSDPNWKIVPFMDQCMRDTGIAISKTMAYRAKRKAAENVLGNHKIQYKRIRDYMQTIIDKNPGSTAVVTTENRFDQGLPPLFNGLFICLNAQRQGFLDGCRPFISIDGCFVKLTNGAQVLAASGRDGNNNMFPIAFAVVGAEDINSWTWFLQMLKVAIGEGEGHGGWTIMSDRQKGLMNAVKIVFPSCEHRYCKRHLLQNMAVKGYRGQQYKNYVDDVVYATTQWDYNKAMEAIKKFNENILEILERSTLYIIEARDKPIVTMCEYIRRKVMTRIAEKRDGVANAHWDITPIVAQKLEMEKKYARYCRVYRSGFHLWEVHSTDRSYEVNINARTCGCYSWQLTGIPCKHAISAIYQEKQLPEQYVHEYYKKEAYLRTYSHMVYPVPKEHGWTRTDSPDINPPNFASKQEGLRNLEGEVLERSQQGHQQGQE</sequence>
<dbReference type="HOGENOM" id="CLU_355425_0_0_1"/>
<reference evidence="7 8" key="1">
    <citation type="journal article" date="2005" name="PLoS Biol.">
        <title>The genomes of Oryza sativa: a history of duplications.</title>
        <authorList>
            <person name="Yu J."/>
            <person name="Wang J."/>
            <person name="Lin W."/>
            <person name="Li S."/>
            <person name="Li H."/>
            <person name="Zhou J."/>
            <person name="Ni P."/>
            <person name="Dong W."/>
            <person name="Hu S."/>
            <person name="Zeng C."/>
            <person name="Zhang J."/>
            <person name="Zhang Y."/>
            <person name="Li R."/>
            <person name="Xu Z."/>
            <person name="Li S."/>
            <person name="Li X."/>
            <person name="Zheng H."/>
            <person name="Cong L."/>
            <person name="Lin L."/>
            <person name="Yin J."/>
            <person name="Geng J."/>
            <person name="Li G."/>
            <person name="Shi J."/>
            <person name="Liu J."/>
            <person name="Lv H."/>
            <person name="Li J."/>
            <person name="Wang J."/>
            <person name="Deng Y."/>
            <person name="Ran L."/>
            <person name="Shi X."/>
            <person name="Wang X."/>
            <person name="Wu Q."/>
            <person name="Li C."/>
            <person name="Ren X."/>
            <person name="Wang J."/>
            <person name="Wang X."/>
            <person name="Li D."/>
            <person name="Liu D."/>
            <person name="Zhang X."/>
            <person name="Ji Z."/>
            <person name="Zhao W."/>
            <person name="Sun Y."/>
            <person name="Zhang Z."/>
            <person name="Bao J."/>
            <person name="Han Y."/>
            <person name="Dong L."/>
            <person name="Ji J."/>
            <person name="Chen P."/>
            <person name="Wu S."/>
            <person name="Liu J."/>
            <person name="Xiao Y."/>
            <person name="Bu D."/>
            <person name="Tan J."/>
            <person name="Yang L."/>
            <person name="Ye C."/>
            <person name="Zhang J."/>
            <person name="Xu J."/>
            <person name="Zhou Y."/>
            <person name="Yu Y."/>
            <person name="Zhang B."/>
            <person name="Zhuang S."/>
            <person name="Wei H."/>
            <person name="Liu B."/>
            <person name="Lei M."/>
            <person name="Yu H."/>
            <person name="Li Y."/>
            <person name="Xu H."/>
            <person name="Wei S."/>
            <person name="He X."/>
            <person name="Fang L."/>
            <person name="Zhang Z."/>
            <person name="Zhang Y."/>
            <person name="Huang X."/>
            <person name="Su Z."/>
            <person name="Tong W."/>
            <person name="Li J."/>
            <person name="Tong Z."/>
            <person name="Li S."/>
            <person name="Ye J."/>
            <person name="Wang L."/>
            <person name="Fang L."/>
            <person name="Lei T."/>
            <person name="Chen C."/>
            <person name="Chen H."/>
            <person name="Xu Z."/>
            <person name="Li H."/>
            <person name="Huang H."/>
            <person name="Zhang F."/>
            <person name="Xu H."/>
            <person name="Li N."/>
            <person name="Zhao C."/>
            <person name="Li S."/>
            <person name="Dong L."/>
            <person name="Huang Y."/>
            <person name="Li L."/>
            <person name="Xi Y."/>
            <person name="Qi Q."/>
            <person name="Li W."/>
            <person name="Zhang B."/>
            <person name="Hu W."/>
            <person name="Zhang Y."/>
            <person name="Tian X."/>
            <person name="Jiao Y."/>
            <person name="Liang X."/>
            <person name="Jin J."/>
            <person name="Gao L."/>
            <person name="Zheng W."/>
            <person name="Hao B."/>
            <person name="Liu S."/>
            <person name="Wang W."/>
            <person name="Yuan L."/>
            <person name="Cao M."/>
            <person name="McDermott J."/>
            <person name="Samudrala R."/>
            <person name="Wang J."/>
            <person name="Wong G.K."/>
            <person name="Yang H."/>
        </authorList>
    </citation>
    <scope>NUCLEOTIDE SEQUENCE [LARGE SCALE GENOMIC DNA]</scope>
    <source>
        <strain evidence="8">cv. 93-11</strain>
    </source>
</reference>
<feature type="region of interest" description="Disordered" evidence="5">
    <location>
        <begin position="184"/>
        <end position="241"/>
    </location>
</feature>
<evidence type="ECO:0000256" key="1">
    <source>
        <dbReference type="ARBA" id="ARBA00022723"/>
    </source>
</evidence>
<gene>
    <name evidence="7" type="ORF">OsI_15547</name>
</gene>
<dbReference type="GO" id="GO:0008270">
    <property type="term" value="F:zinc ion binding"/>
    <property type="evidence" value="ECO:0007669"/>
    <property type="project" value="UniProtKB-KW"/>
</dbReference>
<feature type="region of interest" description="Disordered" evidence="5">
    <location>
        <begin position="127"/>
        <end position="168"/>
    </location>
</feature>
<protein>
    <recommendedName>
        <fullName evidence="6">SWIM-type domain-containing protein</fullName>
    </recommendedName>
</protein>
<dbReference type="STRING" id="39946.B8AT21"/>
<evidence type="ECO:0000256" key="2">
    <source>
        <dbReference type="ARBA" id="ARBA00022771"/>
    </source>
</evidence>
<organism evidence="7 8">
    <name type="scientific">Oryza sativa subsp. indica</name>
    <name type="common">Rice</name>
    <dbReference type="NCBI Taxonomy" id="39946"/>
    <lineage>
        <taxon>Eukaryota</taxon>
        <taxon>Viridiplantae</taxon>
        <taxon>Streptophyta</taxon>
        <taxon>Embryophyta</taxon>
        <taxon>Tracheophyta</taxon>
        <taxon>Spermatophyta</taxon>
        <taxon>Magnoliopsida</taxon>
        <taxon>Liliopsida</taxon>
        <taxon>Poales</taxon>
        <taxon>Poaceae</taxon>
        <taxon>BOP clade</taxon>
        <taxon>Oryzoideae</taxon>
        <taxon>Oryzeae</taxon>
        <taxon>Oryzinae</taxon>
        <taxon>Oryza</taxon>
        <taxon>Oryza sativa</taxon>
    </lineage>
</organism>
<dbReference type="Pfam" id="PF10551">
    <property type="entry name" value="MULE"/>
    <property type="match status" value="1"/>
</dbReference>
<dbReference type="EMBL" id="CM000129">
    <property type="protein sequence ID" value="EEC77121.1"/>
    <property type="molecule type" value="Genomic_DNA"/>
</dbReference>
<accession>B8AT21</accession>
<evidence type="ECO:0000256" key="4">
    <source>
        <dbReference type="PROSITE-ProRule" id="PRU00325"/>
    </source>
</evidence>
<dbReference type="Gramene" id="BGIOSGA015247-TA">
    <property type="protein sequence ID" value="BGIOSGA015247-PA"/>
    <property type="gene ID" value="BGIOSGA015247"/>
</dbReference>